<dbReference type="Gene3D" id="3.40.390.30">
    <property type="entry name" value="Metalloproteases ('zincins'), catalytic domain"/>
    <property type="match status" value="1"/>
</dbReference>
<feature type="binding site" evidence="7">
    <location>
        <position position="127"/>
    </location>
    <ligand>
        <name>Zn(2+)</name>
        <dbReference type="ChEBI" id="CHEBI:29105"/>
        <note>catalytic</note>
    </ligand>
</feature>
<keyword evidence="7" id="KW-0963">Cytoplasm</keyword>
<dbReference type="EMBL" id="CP018154">
    <property type="protein sequence ID" value="APG63771.1"/>
    <property type="molecule type" value="Genomic_DNA"/>
</dbReference>
<dbReference type="InterPro" id="IPR002036">
    <property type="entry name" value="YbeY"/>
</dbReference>
<keyword evidence="7" id="KW-0690">Ribosome biogenesis</keyword>
<feature type="binding site" evidence="7">
    <location>
        <position position="137"/>
    </location>
    <ligand>
        <name>Zn(2+)</name>
        <dbReference type="ChEBI" id="CHEBI:29105"/>
        <note>catalytic</note>
    </ligand>
</feature>
<comment type="function">
    <text evidence="7">Single strand-specific metallo-endoribonuclease involved in late-stage 70S ribosome quality control and in maturation of the 3' terminus of the 16S rRNA.</text>
</comment>
<reference evidence="8 9" key="1">
    <citation type="submission" date="2016-11" db="EMBL/GenBank/DDBJ databases">
        <title>Sphingorhabdus sp. LPB0140, isolated from marine environment.</title>
        <authorList>
            <person name="Kim E."/>
            <person name="Yi H."/>
        </authorList>
    </citation>
    <scope>NUCLEOTIDE SEQUENCE [LARGE SCALE GENOMIC DNA]</scope>
    <source>
        <strain evidence="8 9">LPB0140</strain>
    </source>
</reference>
<evidence type="ECO:0000256" key="3">
    <source>
        <dbReference type="ARBA" id="ARBA00022723"/>
    </source>
</evidence>
<keyword evidence="6 7" id="KW-0862">Zinc</keyword>
<comment type="subcellular location">
    <subcellularLocation>
        <location evidence="7">Cytoplasm</location>
    </subcellularLocation>
</comment>
<gene>
    <name evidence="7" type="primary">ybeY</name>
    <name evidence="8" type="ORF">LPB140_09900</name>
</gene>
<dbReference type="InterPro" id="IPR023091">
    <property type="entry name" value="MetalPrtase_cat_dom_sf_prd"/>
</dbReference>
<dbReference type="STRING" id="1913578.LPB140_09900"/>
<evidence type="ECO:0000256" key="5">
    <source>
        <dbReference type="ARBA" id="ARBA00022801"/>
    </source>
</evidence>
<evidence type="ECO:0000256" key="1">
    <source>
        <dbReference type="ARBA" id="ARBA00010875"/>
    </source>
</evidence>
<keyword evidence="5 7" id="KW-0378">Hydrolase</keyword>
<keyword evidence="2 7" id="KW-0540">Nuclease</keyword>
<dbReference type="PROSITE" id="PS01306">
    <property type="entry name" value="UPF0054"/>
    <property type="match status" value="1"/>
</dbReference>
<keyword evidence="9" id="KW-1185">Reference proteome</keyword>
<dbReference type="KEGG" id="sphl:LPB140_09900"/>
<dbReference type="PANTHER" id="PTHR46986:SF1">
    <property type="entry name" value="ENDORIBONUCLEASE YBEY, CHLOROPLASTIC"/>
    <property type="match status" value="1"/>
</dbReference>
<keyword evidence="7" id="KW-0698">rRNA processing</keyword>
<dbReference type="Pfam" id="PF02130">
    <property type="entry name" value="YbeY"/>
    <property type="match status" value="1"/>
</dbReference>
<dbReference type="SUPFAM" id="SSF55486">
    <property type="entry name" value="Metalloproteases ('zincins'), catalytic domain"/>
    <property type="match status" value="1"/>
</dbReference>
<evidence type="ECO:0000313" key="8">
    <source>
        <dbReference type="EMBL" id="APG63771.1"/>
    </source>
</evidence>
<dbReference type="EC" id="3.1.-.-" evidence="7"/>
<evidence type="ECO:0000256" key="7">
    <source>
        <dbReference type="HAMAP-Rule" id="MF_00009"/>
    </source>
</evidence>
<dbReference type="AlphaFoldDB" id="A0A1L3JF51"/>
<dbReference type="GO" id="GO:0008270">
    <property type="term" value="F:zinc ion binding"/>
    <property type="evidence" value="ECO:0007669"/>
    <property type="project" value="UniProtKB-UniRule"/>
</dbReference>
<protein>
    <recommendedName>
        <fullName evidence="7">Endoribonuclease YbeY</fullName>
        <ecNumber evidence="7">3.1.-.-</ecNumber>
    </recommendedName>
</protein>
<keyword evidence="3 7" id="KW-0479">Metal-binding</keyword>
<name>A0A1L3JF51_9SPHN</name>
<dbReference type="GO" id="GO:0004521">
    <property type="term" value="F:RNA endonuclease activity"/>
    <property type="evidence" value="ECO:0007669"/>
    <property type="project" value="UniProtKB-UniRule"/>
</dbReference>
<dbReference type="Proteomes" id="UP000242561">
    <property type="component" value="Chromosome"/>
</dbReference>
<sequence length="164" mass="18859">MWHIEDDSEEQENFEQYVARAVIAAFEHSKYHRAFKSAKHIEISILFSNDENIHQLNKEYRQKDKPTNILSFPMVDEDELSMDGDNQSLSTPILMLGDLALAHETIQRECAEKDWPLRDYLAHLIIHGTLHLLGMDHIDDNEAEIMEGQEIKALASLGIANPYS</sequence>
<evidence type="ECO:0000256" key="6">
    <source>
        <dbReference type="ARBA" id="ARBA00022833"/>
    </source>
</evidence>
<keyword evidence="4 7" id="KW-0255">Endonuclease</keyword>
<evidence type="ECO:0000313" key="9">
    <source>
        <dbReference type="Proteomes" id="UP000242561"/>
    </source>
</evidence>
<dbReference type="NCBIfam" id="TIGR00043">
    <property type="entry name" value="rRNA maturation RNase YbeY"/>
    <property type="match status" value="1"/>
</dbReference>
<dbReference type="GO" id="GO:0004222">
    <property type="term" value="F:metalloendopeptidase activity"/>
    <property type="evidence" value="ECO:0007669"/>
    <property type="project" value="InterPro"/>
</dbReference>
<proteinExistence type="inferred from homology"/>
<accession>A0A1L3JF51</accession>
<dbReference type="GO" id="GO:0006364">
    <property type="term" value="P:rRNA processing"/>
    <property type="evidence" value="ECO:0007669"/>
    <property type="project" value="UniProtKB-UniRule"/>
</dbReference>
<comment type="similarity">
    <text evidence="1 7">Belongs to the endoribonuclease YbeY family.</text>
</comment>
<evidence type="ECO:0000256" key="2">
    <source>
        <dbReference type="ARBA" id="ARBA00022722"/>
    </source>
</evidence>
<dbReference type="GO" id="GO:0005737">
    <property type="term" value="C:cytoplasm"/>
    <property type="evidence" value="ECO:0007669"/>
    <property type="project" value="UniProtKB-SubCell"/>
</dbReference>
<organism evidence="8 9">
    <name type="scientific">Sphingorhabdus lutea</name>
    <dbReference type="NCBI Taxonomy" id="1913578"/>
    <lineage>
        <taxon>Bacteria</taxon>
        <taxon>Pseudomonadati</taxon>
        <taxon>Pseudomonadota</taxon>
        <taxon>Alphaproteobacteria</taxon>
        <taxon>Sphingomonadales</taxon>
        <taxon>Sphingomonadaceae</taxon>
        <taxon>Sphingorhabdus</taxon>
    </lineage>
</organism>
<evidence type="ECO:0000256" key="4">
    <source>
        <dbReference type="ARBA" id="ARBA00022759"/>
    </source>
</evidence>
<feature type="binding site" evidence="7">
    <location>
        <position position="131"/>
    </location>
    <ligand>
        <name>Zn(2+)</name>
        <dbReference type="ChEBI" id="CHEBI:29105"/>
        <note>catalytic</note>
    </ligand>
</feature>
<dbReference type="HAMAP" id="MF_00009">
    <property type="entry name" value="Endoribonucl_YbeY"/>
    <property type="match status" value="1"/>
</dbReference>
<dbReference type="PANTHER" id="PTHR46986">
    <property type="entry name" value="ENDORIBONUCLEASE YBEY, CHLOROPLASTIC"/>
    <property type="match status" value="1"/>
</dbReference>
<comment type="cofactor">
    <cofactor evidence="7">
        <name>Zn(2+)</name>
        <dbReference type="ChEBI" id="CHEBI:29105"/>
    </cofactor>
    <text evidence="7">Binds 1 zinc ion.</text>
</comment>
<dbReference type="InterPro" id="IPR020549">
    <property type="entry name" value="YbeY_CS"/>
</dbReference>